<evidence type="ECO:0000256" key="8">
    <source>
        <dbReference type="ARBA" id="ARBA00048779"/>
    </source>
</evidence>
<evidence type="ECO:0000256" key="7">
    <source>
        <dbReference type="ARBA" id="ARBA00023062"/>
    </source>
</evidence>
<dbReference type="KEGG" id="lmoi:VV02_22600"/>
<evidence type="ECO:0000313" key="12">
    <source>
        <dbReference type="EMBL" id="AKU19211.1"/>
    </source>
</evidence>
<keyword evidence="13" id="KW-1185">Reference proteome</keyword>
<keyword evidence="5 10" id="KW-0274">FAD</keyword>
<dbReference type="GO" id="GO:0010133">
    <property type="term" value="P:L-proline catabolic process to L-glutamate"/>
    <property type="evidence" value="ECO:0007669"/>
    <property type="project" value="UniProtKB-UniPathway"/>
</dbReference>
<evidence type="ECO:0000256" key="9">
    <source>
        <dbReference type="PIRSR" id="PIRSR000196-1"/>
    </source>
</evidence>
<dbReference type="PIRSF" id="PIRSF000196">
    <property type="entry name" value="Pro_dehydrog"/>
    <property type="match status" value="1"/>
</dbReference>
<evidence type="ECO:0000259" key="11">
    <source>
        <dbReference type="Pfam" id="PF01619"/>
    </source>
</evidence>
<dbReference type="Pfam" id="PF01619">
    <property type="entry name" value="Pro_dh"/>
    <property type="match status" value="1"/>
</dbReference>
<dbReference type="SUPFAM" id="SSF51730">
    <property type="entry name" value="FAD-linked oxidoreductase"/>
    <property type="match status" value="1"/>
</dbReference>
<gene>
    <name evidence="12" type="ORF">VV02_22600</name>
</gene>
<dbReference type="Gene3D" id="3.20.20.220">
    <property type="match status" value="1"/>
</dbReference>
<dbReference type="OrthoDB" id="9773461at2"/>
<dbReference type="GO" id="GO:0004657">
    <property type="term" value="F:proline dehydrogenase activity"/>
    <property type="evidence" value="ECO:0007669"/>
    <property type="project" value="UniProtKB-EC"/>
</dbReference>
<proteinExistence type="predicted"/>
<dbReference type="GO" id="GO:0000166">
    <property type="term" value="F:nucleotide binding"/>
    <property type="evidence" value="ECO:0007669"/>
    <property type="project" value="UniProtKB-KW"/>
</dbReference>
<feature type="domain" description="Proline dehydrogenase" evidence="11">
    <location>
        <begin position="42"/>
        <end position="302"/>
    </location>
</feature>
<feature type="binding site" evidence="10">
    <location>
        <position position="166"/>
    </location>
    <ligand>
        <name>FAD</name>
        <dbReference type="ChEBI" id="CHEBI:57692"/>
    </ligand>
</feature>
<feature type="binding site" evidence="10">
    <location>
        <begin position="229"/>
        <end position="230"/>
    </location>
    <ligand>
        <name>FAD</name>
        <dbReference type="ChEBI" id="CHEBI:57692"/>
    </ligand>
</feature>
<evidence type="ECO:0000256" key="6">
    <source>
        <dbReference type="ARBA" id="ARBA00023002"/>
    </source>
</evidence>
<dbReference type="InterPro" id="IPR002872">
    <property type="entry name" value="Proline_DH_dom"/>
</dbReference>
<accession>A0A0K1JR76</accession>
<comment type="cofactor">
    <cofactor evidence="10">
        <name>FAD</name>
        <dbReference type="ChEBI" id="CHEBI:57692"/>
    </cofactor>
    <text evidence="10">Binds 1 FAD per subunit.</text>
</comment>
<dbReference type="InterPro" id="IPR029041">
    <property type="entry name" value="FAD-linked_oxidoreductase-like"/>
</dbReference>
<dbReference type="PANTHER" id="PTHR13914:SF0">
    <property type="entry name" value="PROLINE DEHYDROGENASE 1, MITOCHONDRIAL"/>
    <property type="match status" value="1"/>
</dbReference>
<feature type="binding site" evidence="9">
    <location>
        <position position="292"/>
    </location>
    <ligand>
        <name>substrate</name>
    </ligand>
</feature>
<keyword evidence="6" id="KW-0560">Oxidoreductase</keyword>
<keyword evidence="4 10" id="KW-0547">Nucleotide-binding</keyword>
<dbReference type="STRING" id="571913.VV02_22600"/>
<evidence type="ECO:0000256" key="5">
    <source>
        <dbReference type="ARBA" id="ARBA00022827"/>
    </source>
</evidence>
<protein>
    <recommendedName>
        <fullName evidence="2">proline dehydrogenase</fullName>
        <ecNumber evidence="2">1.5.5.2</ecNumber>
    </recommendedName>
</protein>
<dbReference type="InterPro" id="IPR008219">
    <property type="entry name" value="PRODH_bac_arc"/>
</dbReference>
<dbReference type="Proteomes" id="UP000066480">
    <property type="component" value="Chromosome"/>
</dbReference>
<feature type="binding site" evidence="9">
    <location>
        <position position="291"/>
    </location>
    <ligand>
        <name>substrate</name>
    </ligand>
</feature>
<evidence type="ECO:0000256" key="4">
    <source>
        <dbReference type="ARBA" id="ARBA00022741"/>
    </source>
</evidence>
<evidence type="ECO:0000256" key="1">
    <source>
        <dbReference type="ARBA" id="ARBA00004739"/>
    </source>
</evidence>
<dbReference type="PATRIC" id="fig|571913.6.peg.4578"/>
<organism evidence="12 13">
    <name type="scientific">Luteipulveratus mongoliensis</name>
    <dbReference type="NCBI Taxonomy" id="571913"/>
    <lineage>
        <taxon>Bacteria</taxon>
        <taxon>Bacillati</taxon>
        <taxon>Actinomycetota</taxon>
        <taxon>Actinomycetes</taxon>
        <taxon>Micrococcales</taxon>
        <taxon>Dermacoccaceae</taxon>
        <taxon>Luteipulveratus</taxon>
    </lineage>
</organism>
<dbReference type="EMBL" id="CP011112">
    <property type="protein sequence ID" value="AKU19211.1"/>
    <property type="molecule type" value="Genomic_DNA"/>
</dbReference>
<evidence type="ECO:0000256" key="3">
    <source>
        <dbReference type="ARBA" id="ARBA00022630"/>
    </source>
</evidence>
<dbReference type="EC" id="1.5.5.2" evidence="2"/>
<dbReference type="InterPro" id="IPR015659">
    <property type="entry name" value="Proline_oxidase"/>
</dbReference>
<dbReference type="UniPathway" id="UPA00261">
    <property type="reaction ID" value="UER00373"/>
</dbReference>
<dbReference type="AlphaFoldDB" id="A0A0K1JR76"/>
<name>A0A0K1JR76_9MICO</name>
<evidence type="ECO:0000313" key="13">
    <source>
        <dbReference type="Proteomes" id="UP000066480"/>
    </source>
</evidence>
<feature type="binding site" evidence="9">
    <location>
        <position position="100"/>
    </location>
    <ligand>
        <name>substrate</name>
    </ligand>
</feature>
<evidence type="ECO:0000256" key="2">
    <source>
        <dbReference type="ARBA" id="ARBA00012695"/>
    </source>
</evidence>
<comment type="pathway">
    <text evidence="1">Amino-acid degradation; L-proline degradation into L-glutamate; L-glutamate from L-proline: step 1/2.</text>
</comment>
<feature type="binding site" evidence="10">
    <location>
        <begin position="190"/>
        <end position="192"/>
    </location>
    <ligand>
        <name>FAD</name>
        <dbReference type="ChEBI" id="CHEBI:57692"/>
    </ligand>
</feature>
<evidence type="ECO:0000256" key="10">
    <source>
        <dbReference type="PIRSR" id="PIRSR000196-2"/>
    </source>
</evidence>
<feature type="binding site" evidence="10">
    <location>
        <position position="138"/>
    </location>
    <ligand>
        <name>FAD</name>
        <dbReference type="ChEBI" id="CHEBI:57692"/>
    </ligand>
</feature>
<dbReference type="PANTHER" id="PTHR13914">
    <property type="entry name" value="PROLINE OXIDASE"/>
    <property type="match status" value="1"/>
</dbReference>
<sequence>MLRQGLLGLSRSSQVRGVLEKAPVSRDVVRRFVAGETTEDAVRAAADLTDSGRLVTIDFLGEDTLDIAQAQTTRDAYLELLHALAEQELSTAGAVEVSVKLSAVGQALPGDGEKIALEHAREICQAARNAGTTVTLDMEDHTTTDSTLSVLRDLRQDFPWVGAVLQSYLRRTEGDCRDLATAGSRVRLCKGAYKEPESVAFQDGADVSASYVRCAKVLLEGQGYPMLASHDPQLIDIIGALAAKELRPADSYEFQMLYGIRPHEQQRIAAEGHQMRVYVPYGQEWYGYLMRRMAERPANTMFFLRALATKG</sequence>
<keyword evidence="7" id="KW-0642">Proline metabolism</keyword>
<comment type="catalytic activity">
    <reaction evidence="8">
        <text>L-proline + a quinone = (S)-1-pyrroline-5-carboxylate + a quinol + H(+)</text>
        <dbReference type="Rhea" id="RHEA:23784"/>
        <dbReference type="ChEBI" id="CHEBI:15378"/>
        <dbReference type="ChEBI" id="CHEBI:17388"/>
        <dbReference type="ChEBI" id="CHEBI:24646"/>
        <dbReference type="ChEBI" id="CHEBI:60039"/>
        <dbReference type="ChEBI" id="CHEBI:132124"/>
        <dbReference type="EC" id="1.5.5.2"/>
    </reaction>
</comment>
<reference evidence="12 13" key="1">
    <citation type="submission" date="2015-03" db="EMBL/GenBank/DDBJ databases">
        <title>Luteipulveratus halotolerans sp. nov., a novel actinobacterium (Dermacoccaceae) from Sarawak, Malaysia.</title>
        <authorList>
            <person name="Juboi H."/>
            <person name="Basik A."/>
            <person name="Shamsul S.S."/>
            <person name="Arnold P."/>
            <person name="Schmitt E.K."/>
            <person name="Sanglier J.-J."/>
            <person name="Yeo T."/>
        </authorList>
    </citation>
    <scope>NUCLEOTIDE SEQUENCE [LARGE SCALE GENOMIC DNA]</scope>
    <source>
        <strain evidence="12 13">MN07-A0370</strain>
    </source>
</reference>
<keyword evidence="3" id="KW-0285">Flavoprotein</keyword>